<protein>
    <submittedName>
        <fullName evidence="6">Thiamine pyrophosphate-dependent enzyme</fullName>
    </submittedName>
</protein>
<dbReference type="PANTHER" id="PTHR43257:SF2">
    <property type="entry name" value="PYRUVATE DEHYDROGENASE E1 COMPONENT SUBUNIT BETA"/>
    <property type="match status" value="1"/>
</dbReference>
<evidence type="ECO:0000256" key="2">
    <source>
        <dbReference type="ARBA" id="ARBA00003906"/>
    </source>
</evidence>
<dbReference type="InterPro" id="IPR001017">
    <property type="entry name" value="DH_E1"/>
</dbReference>
<dbReference type="AlphaFoldDB" id="A0AAE3FIX7"/>
<feature type="domain" description="Transketolase-like pyrimidine-binding" evidence="5">
    <location>
        <begin position="481"/>
        <end position="654"/>
    </location>
</feature>
<dbReference type="Pfam" id="PF00676">
    <property type="entry name" value="E1_dh"/>
    <property type="match status" value="1"/>
</dbReference>
<proteinExistence type="predicted"/>
<evidence type="ECO:0000313" key="7">
    <source>
        <dbReference type="Proteomes" id="UP001139365"/>
    </source>
</evidence>
<gene>
    <name evidence="6" type="ORF">MR241_08480</name>
</gene>
<sequence length="828" mass="91104">MPKSQFVDPKKAFEPGYIHFTDIPVCQYNKTLEEEKALYTKEDFMRIYRDMAIIREFETMLNEVKVKSEYNGVKYNNPGPAHLSIGQEASAVGEAYSLDINDYQFGSHRSHGEILAKGLSSIHKLDDKELYDIMKEFLGGSVLNVVEKHMNAGGNIKELAINFLLYGALAEIFARTTGFNRGLGGSMHAFFIPFGLMPNNAIVGASAPIALGAALYKRSNHKPGIVVSNCGDGATGRGPVLESFNFASMDQITKLWGMNGRYSDAGMPILFNVFNNHYGMGGQTRGETMGFDMVARLGAGFNPDQMHAERVNGYDPLAVIDAVSRKKKLLLEGKGPALLDVVTYRVSGHSPSDSSTYRTQEEIEAWKAADPIPAFKTKLILGGIATENEFAALHEQITNRMTEIMKLAINDEISPRMDLNKDPDAIASIMFSNQKVVSMDPSREAEMLMPKEECPRVKDIAGKIRKATDANGKPVSKMKMYNICDGLFEPIIDKFYDDPTLIAYGEDNRDWGGAFGVYKKMTEAVPYHRFFNSPISESAIVGSAVGYAMCGGRAIVELMYADFIGCAGDEIFNQMAKWQAMSAGILKMPIILRVSVGSKYGAQHSQDWTALTAHIPGLKVVFPATPSDAKGLMTSALDGTDPVVFFESQRIYGIGEQFLPDGVPTGHYEVRLGDPDIKKPGKDVTILTIGAVLYRALEAAKTLEEKYGISAEVIDARSIVPFDYTKVIESVKKTGKILIVGDACERNSVMKDMAANIQEFAFDYLDAPAVALGSRNWITPAHELEEAFFPYPDAIIDAIHEKLIPIPGYTPTHDFSDIEKIERAKKGL</sequence>
<keyword evidence="4" id="KW-0786">Thiamine pyrophosphate</keyword>
<dbReference type="SUPFAM" id="SSF52922">
    <property type="entry name" value="TK C-terminal domain-like"/>
    <property type="match status" value="1"/>
</dbReference>
<evidence type="ECO:0000256" key="1">
    <source>
        <dbReference type="ARBA" id="ARBA00001964"/>
    </source>
</evidence>
<dbReference type="InterPro" id="IPR029061">
    <property type="entry name" value="THDP-binding"/>
</dbReference>
<dbReference type="GO" id="GO:0016624">
    <property type="term" value="F:oxidoreductase activity, acting on the aldehyde or oxo group of donors, disulfide as acceptor"/>
    <property type="evidence" value="ECO:0007669"/>
    <property type="project" value="InterPro"/>
</dbReference>
<accession>A0AAE3FIX7</accession>
<comment type="function">
    <text evidence="2">E1 component of the 2-oxoglutarate dehydrogenase (OGDH) complex which catalyzes the decarboxylation of 2-oxoglutarate, the first step in the conversion of 2-oxoglutarate to succinyl-CoA and CO(2).</text>
</comment>
<comment type="caution">
    <text evidence="6">The sequence shown here is derived from an EMBL/GenBank/DDBJ whole genome shotgun (WGS) entry which is preliminary data.</text>
</comment>
<dbReference type="InterPro" id="IPR033248">
    <property type="entry name" value="Transketolase_C"/>
</dbReference>
<evidence type="ECO:0000259" key="5">
    <source>
        <dbReference type="SMART" id="SM00861"/>
    </source>
</evidence>
<dbReference type="CDD" id="cd02000">
    <property type="entry name" value="TPP_E1_PDC_ADC_BCADC"/>
    <property type="match status" value="1"/>
</dbReference>
<dbReference type="Gene3D" id="3.40.50.970">
    <property type="match status" value="2"/>
</dbReference>
<dbReference type="PANTHER" id="PTHR43257">
    <property type="entry name" value="PYRUVATE DEHYDROGENASE E1 COMPONENT BETA SUBUNIT"/>
    <property type="match status" value="1"/>
</dbReference>
<dbReference type="Pfam" id="PF02779">
    <property type="entry name" value="Transket_pyr"/>
    <property type="match status" value="1"/>
</dbReference>
<dbReference type="Gene3D" id="3.40.50.920">
    <property type="match status" value="1"/>
</dbReference>
<dbReference type="SUPFAM" id="SSF52518">
    <property type="entry name" value="Thiamin diphosphate-binding fold (THDP-binding)"/>
    <property type="match status" value="2"/>
</dbReference>
<name>A0AAE3FIX7_9BACT</name>
<dbReference type="InterPro" id="IPR005475">
    <property type="entry name" value="Transketolase-like_Pyr-bd"/>
</dbReference>
<dbReference type="Pfam" id="PF02780">
    <property type="entry name" value="Transketolase_C"/>
    <property type="match status" value="1"/>
</dbReference>
<keyword evidence="3" id="KW-0560">Oxidoreductase</keyword>
<comment type="cofactor">
    <cofactor evidence="1">
        <name>thiamine diphosphate</name>
        <dbReference type="ChEBI" id="CHEBI:58937"/>
    </cofactor>
</comment>
<dbReference type="EMBL" id="JALEMU010000133">
    <property type="protein sequence ID" value="MCI5756310.1"/>
    <property type="molecule type" value="Genomic_DNA"/>
</dbReference>
<evidence type="ECO:0000313" key="6">
    <source>
        <dbReference type="EMBL" id="MCI5756310.1"/>
    </source>
</evidence>
<organism evidence="6 7">
    <name type="scientific">Candidatus Colimorpha enterica</name>
    <dbReference type="NCBI Taxonomy" id="3083063"/>
    <lineage>
        <taxon>Bacteria</taxon>
        <taxon>Pseudomonadati</taxon>
        <taxon>Bacteroidota</taxon>
        <taxon>Bacteroidia</taxon>
        <taxon>Bacteroidales</taxon>
        <taxon>Candidatus Colimorpha</taxon>
    </lineage>
</organism>
<dbReference type="Proteomes" id="UP001139365">
    <property type="component" value="Unassembled WGS sequence"/>
</dbReference>
<evidence type="ECO:0000256" key="4">
    <source>
        <dbReference type="ARBA" id="ARBA00023052"/>
    </source>
</evidence>
<dbReference type="SMART" id="SM00861">
    <property type="entry name" value="Transket_pyr"/>
    <property type="match status" value="1"/>
</dbReference>
<evidence type="ECO:0000256" key="3">
    <source>
        <dbReference type="ARBA" id="ARBA00023002"/>
    </source>
</evidence>
<dbReference type="InterPro" id="IPR009014">
    <property type="entry name" value="Transketo_C/PFOR_II"/>
</dbReference>
<reference evidence="6 7" key="1">
    <citation type="submission" date="2022-03" db="EMBL/GenBank/DDBJ databases">
        <title>Metagenome-assembled genomes from swine fecal metagenomes.</title>
        <authorList>
            <person name="Holman D.B."/>
            <person name="Kommadath A."/>
        </authorList>
    </citation>
    <scope>NUCLEOTIDE SEQUENCE [LARGE SCALE GENOMIC DNA]</scope>
    <source>
        <strain evidence="6">SUG147</strain>
    </source>
</reference>